<dbReference type="PANTHER" id="PTHR42928">
    <property type="entry name" value="TRICARBOXYLATE-BINDING PROTEIN"/>
    <property type="match status" value="1"/>
</dbReference>
<evidence type="ECO:0000256" key="2">
    <source>
        <dbReference type="SAM" id="SignalP"/>
    </source>
</evidence>
<dbReference type="Gene3D" id="3.40.190.150">
    <property type="entry name" value="Bordetella uptake gene, domain 1"/>
    <property type="match status" value="1"/>
</dbReference>
<dbReference type="EMBL" id="JBEPSH010000004">
    <property type="protein sequence ID" value="MET4577281.1"/>
    <property type="molecule type" value="Genomic_DNA"/>
</dbReference>
<protein>
    <submittedName>
        <fullName evidence="3">Tripartite-type tricarboxylate transporter receptor subunit TctC</fullName>
    </submittedName>
</protein>
<feature type="chain" id="PRO_5046082615" evidence="2">
    <location>
        <begin position="24"/>
        <end position="321"/>
    </location>
</feature>
<dbReference type="PIRSF" id="PIRSF017082">
    <property type="entry name" value="YflP"/>
    <property type="match status" value="1"/>
</dbReference>
<dbReference type="InterPro" id="IPR042100">
    <property type="entry name" value="Bug_dom1"/>
</dbReference>
<dbReference type="InterPro" id="IPR005064">
    <property type="entry name" value="BUG"/>
</dbReference>
<dbReference type="Gene3D" id="3.40.190.10">
    <property type="entry name" value="Periplasmic binding protein-like II"/>
    <property type="match status" value="1"/>
</dbReference>
<dbReference type="Pfam" id="PF03401">
    <property type="entry name" value="TctC"/>
    <property type="match status" value="1"/>
</dbReference>
<evidence type="ECO:0000313" key="4">
    <source>
        <dbReference type="Proteomes" id="UP001549320"/>
    </source>
</evidence>
<sequence>MKPIRRLFACLAALAVPLMPAVAAEFPEKPVTIIVTFPPGGGTDLLARLLGTELQKVWKQSVVVENRAGASGNIGAQAVARSPADGYTLLMVNSSFAVNPSVFRKLAFDPKADFSPVINVAYVPSVILVPPDSPFQNLKEMVAAAKAGRHVTFGSCGNGTPQHLAGEMLAADSQVKLQHVPYRGCGPALVDLLGGQVNSAIVTASSAMQYITSGKARALGVTSKARSPFLPAVPTVAEQGHPGYELDQWHGLLAPAGTPKAIVDKMNADISAIVQSKEIKDKMTQLLYVVVNDSPDTFKKIVWDDIDRFGQLTNKMGLKLD</sequence>
<keyword evidence="4" id="KW-1185">Reference proteome</keyword>
<dbReference type="CDD" id="cd13578">
    <property type="entry name" value="PBP2_Bug27"/>
    <property type="match status" value="1"/>
</dbReference>
<dbReference type="SUPFAM" id="SSF53850">
    <property type="entry name" value="Periplasmic binding protein-like II"/>
    <property type="match status" value="1"/>
</dbReference>
<dbReference type="PANTHER" id="PTHR42928:SF5">
    <property type="entry name" value="BLR1237 PROTEIN"/>
    <property type="match status" value="1"/>
</dbReference>
<dbReference type="Proteomes" id="UP001549320">
    <property type="component" value="Unassembled WGS sequence"/>
</dbReference>
<keyword evidence="2" id="KW-0732">Signal</keyword>
<evidence type="ECO:0000313" key="3">
    <source>
        <dbReference type="EMBL" id="MET4577281.1"/>
    </source>
</evidence>
<accession>A0ABV2Q8C1</accession>
<gene>
    <name evidence="3" type="ORF">ABIE13_002392</name>
</gene>
<reference evidence="3 4" key="1">
    <citation type="submission" date="2024-06" db="EMBL/GenBank/DDBJ databases">
        <title>Sorghum-associated microbial communities from plants grown in Nebraska, USA.</title>
        <authorList>
            <person name="Schachtman D."/>
        </authorList>
    </citation>
    <scope>NUCLEOTIDE SEQUENCE [LARGE SCALE GENOMIC DNA]</scope>
    <source>
        <strain evidence="3 4">2709</strain>
    </source>
</reference>
<keyword evidence="3" id="KW-0675">Receptor</keyword>
<comment type="caution">
    <text evidence="3">The sequence shown here is derived from an EMBL/GenBank/DDBJ whole genome shotgun (WGS) entry which is preliminary data.</text>
</comment>
<evidence type="ECO:0000256" key="1">
    <source>
        <dbReference type="ARBA" id="ARBA00006987"/>
    </source>
</evidence>
<organism evidence="3 4">
    <name type="scientific">Ottowia thiooxydans</name>
    <dbReference type="NCBI Taxonomy" id="219182"/>
    <lineage>
        <taxon>Bacteria</taxon>
        <taxon>Pseudomonadati</taxon>
        <taxon>Pseudomonadota</taxon>
        <taxon>Betaproteobacteria</taxon>
        <taxon>Burkholderiales</taxon>
        <taxon>Comamonadaceae</taxon>
        <taxon>Ottowia</taxon>
    </lineage>
</organism>
<feature type="signal peptide" evidence="2">
    <location>
        <begin position="1"/>
        <end position="23"/>
    </location>
</feature>
<proteinExistence type="inferred from homology"/>
<dbReference type="RefSeq" id="WP_354443518.1">
    <property type="nucleotide sequence ID" value="NZ_JBEPSH010000004.1"/>
</dbReference>
<name>A0ABV2Q8C1_9BURK</name>
<comment type="similarity">
    <text evidence="1">Belongs to the UPF0065 (bug) family.</text>
</comment>